<dbReference type="eggNOG" id="COG0753">
    <property type="taxonomic scope" value="Bacteria"/>
</dbReference>
<dbReference type="InterPro" id="IPR020835">
    <property type="entry name" value="Catalase_sf"/>
</dbReference>
<evidence type="ECO:0000256" key="5">
    <source>
        <dbReference type="ARBA" id="ARBA00023002"/>
    </source>
</evidence>
<feature type="active site" evidence="8">
    <location>
        <position position="82"/>
    </location>
</feature>
<keyword evidence="11" id="KW-1133">Transmembrane helix</keyword>
<dbReference type="SMART" id="SM01060">
    <property type="entry name" value="Catalase"/>
    <property type="match status" value="1"/>
</dbReference>
<feature type="region of interest" description="Disordered" evidence="10">
    <location>
        <begin position="1"/>
        <end position="27"/>
    </location>
</feature>
<evidence type="ECO:0000256" key="3">
    <source>
        <dbReference type="ARBA" id="ARBA00022617"/>
    </source>
</evidence>
<dbReference type="EC" id="1.11.1.-" evidence="7"/>
<comment type="function">
    <text evidence="7">Has an organic peroxide-dependent peroxidase activity.</text>
</comment>
<dbReference type="PIRSF" id="PIRSF000296">
    <property type="entry name" value="SrpA"/>
    <property type="match status" value="1"/>
</dbReference>
<keyword evidence="3 7" id="KW-0349">Heme</keyword>
<dbReference type="InterPro" id="IPR011614">
    <property type="entry name" value="Catalase_core"/>
</dbReference>
<keyword evidence="2 7" id="KW-0575">Peroxidase</keyword>
<evidence type="ECO:0000313" key="13">
    <source>
        <dbReference type="EMBL" id="KGM56389.1"/>
    </source>
</evidence>
<evidence type="ECO:0000256" key="7">
    <source>
        <dbReference type="PIRNR" id="PIRNR000296"/>
    </source>
</evidence>
<dbReference type="InterPro" id="IPR018028">
    <property type="entry name" value="Catalase"/>
</dbReference>
<reference evidence="13 14" key="1">
    <citation type="journal article" date="2015" name="Stand. Genomic Sci.">
        <title>Genomic information of the arsenic-resistant bacterium Lysobacter arseniciresistens type strain ZS79(T) and comparison of Lysobacter draft genomes.</title>
        <authorList>
            <person name="Liu L."/>
            <person name="Zhang S."/>
            <person name="Luo M."/>
            <person name="Wang G."/>
        </authorList>
    </citation>
    <scope>NUCLEOTIDE SEQUENCE [LARGE SCALE GENOMIC DNA]</scope>
    <source>
        <strain evidence="13 14">ZS79</strain>
    </source>
</reference>
<accession>A0A0A0F0W5</accession>
<dbReference type="RefSeq" id="WP_036210904.1">
    <property type="nucleotide sequence ID" value="NZ_AVPT01000014.1"/>
</dbReference>
<proteinExistence type="inferred from homology"/>
<dbReference type="GO" id="GO:0004096">
    <property type="term" value="F:catalase activity"/>
    <property type="evidence" value="ECO:0007669"/>
    <property type="project" value="InterPro"/>
</dbReference>
<name>A0A0A0F0W5_9GAMM</name>
<dbReference type="Gene3D" id="2.40.180.10">
    <property type="entry name" value="Catalase core domain"/>
    <property type="match status" value="1"/>
</dbReference>
<dbReference type="STRING" id="913325.N799_04630"/>
<feature type="compositionally biased region" description="Pro residues" evidence="10">
    <location>
        <begin position="8"/>
        <end position="19"/>
    </location>
</feature>
<comment type="caution">
    <text evidence="13">The sequence shown here is derived from an EMBL/GenBank/DDBJ whole genome shotgun (WGS) entry which is preliminary data.</text>
</comment>
<evidence type="ECO:0000256" key="4">
    <source>
        <dbReference type="ARBA" id="ARBA00022723"/>
    </source>
</evidence>
<dbReference type="Pfam" id="PF00199">
    <property type="entry name" value="Catalase"/>
    <property type="match status" value="1"/>
</dbReference>
<sequence>MTSSTPDGLPPPSPTPPQPHGRAPSADRRHLPALAGIGAIVLASAGVFAATAGWFGQRLTAPRILDAMEANGEPHPGYRRNHAKGVCVTGFFQGTADGRAISTAPAFTGTRVPVLGRFSIGGGNPHAADNTARVRSMALQLGDSGGPQWRMAMNSFPFFAVATPEAFLQQVQAGRPDPATGKPDPAAMEAFLAGHPRARAFKEWAKQAPWPTSWANTRYNSVNAFRFIDGVGTVRHVRWSMRPHTPFQAMDAATRAGADAGLLADDLLARLAHGPLRWDMVVTIAAPGDAVEDPTRPWPDTREQVLAGTLTLLDAGPQASGDCRDVNFDPLVLPPGVDASNDPILAARSAVYAHSFNRRLREVATGASFGGKEQAR</sequence>
<feature type="binding site" description="axial binding residue" evidence="9">
    <location>
        <position position="352"/>
    </location>
    <ligand>
        <name>heme</name>
        <dbReference type="ChEBI" id="CHEBI:30413"/>
    </ligand>
    <ligandPart>
        <name>Fe</name>
        <dbReference type="ChEBI" id="CHEBI:18248"/>
    </ligandPart>
</feature>
<dbReference type="Proteomes" id="UP000029989">
    <property type="component" value="Unassembled WGS sequence"/>
</dbReference>
<keyword evidence="11" id="KW-0472">Membrane</keyword>
<dbReference type="CDD" id="cd08153">
    <property type="entry name" value="srpA_like"/>
    <property type="match status" value="1"/>
</dbReference>
<gene>
    <name evidence="13" type="ORF">N799_04630</name>
</gene>
<evidence type="ECO:0000256" key="2">
    <source>
        <dbReference type="ARBA" id="ARBA00022559"/>
    </source>
</evidence>
<dbReference type="PROSITE" id="PS51402">
    <property type="entry name" value="CATALASE_3"/>
    <property type="match status" value="1"/>
</dbReference>
<evidence type="ECO:0000313" key="14">
    <source>
        <dbReference type="Proteomes" id="UP000029989"/>
    </source>
</evidence>
<comment type="similarity">
    <text evidence="1 7">Belongs to the catalase family.</text>
</comment>
<keyword evidence="11" id="KW-0812">Transmembrane</keyword>
<dbReference type="GO" id="GO:0005737">
    <property type="term" value="C:cytoplasm"/>
    <property type="evidence" value="ECO:0007669"/>
    <property type="project" value="TreeGrafter"/>
</dbReference>
<dbReference type="SUPFAM" id="SSF56634">
    <property type="entry name" value="Heme-dependent catalase-like"/>
    <property type="match status" value="1"/>
</dbReference>
<dbReference type="Gene3D" id="1.20.1280.120">
    <property type="match status" value="1"/>
</dbReference>
<feature type="transmembrane region" description="Helical" evidence="11">
    <location>
        <begin position="33"/>
        <end position="55"/>
    </location>
</feature>
<dbReference type="InterPro" id="IPR024168">
    <property type="entry name" value="Catalase_SrpA-type_pred"/>
</dbReference>
<dbReference type="OrthoDB" id="255727at2"/>
<keyword evidence="14" id="KW-1185">Reference proteome</keyword>
<comment type="cofactor">
    <cofactor evidence="7">
        <name>heme</name>
        <dbReference type="ChEBI" id="CHEBI:30413"/>
    </cofactor>
</comment>
<evidence type="ECO:0000256" key="10">
    <source>
        <dbReference type="SAM" id="MobiDB-lite"/>
    </source>
</evidence>
<dbReference type="EMBL" id="AVPT01000014">
    <property type="protein sequence ID" value="KGM56389.1"/>
    <property type="molecule type" value="Genomic_DNA"/>
</dbReference>
<evidence type="ECO:0000256" key="1">
    <source>
        <dbReference type="ARBA" id="ARBA00005329"/>
    </source>
</evidence>
<keyword evidence="6 7" id="KW-0408">Iron</keyword>
<dbReference type="PANTHER" id="PTHR11465:SF9">
    <property type="entry name" value="CATALASE"/>
    <property type="match status" value="1"/>
</dbReference>
<dbReference type="GO" id="GO:0020037">
    <property type="term" value="F:heme binding"/>
    <property type="evidence" value="ECO:0007669"/>
    <property type="project" value="InterPro"/>
</dbReference>
<dbReference type="PANTHER" id="PTHR11465">
    <property type="entry name" value="CATALASE"/>
    <property type="match status" value="1"/>
</dbReference>
<evidence type="ECO:0000256" key="9">
    <source>
        <dbReference type="PIRSR" id="PIRSR000296-2"/>
    </source>
</evidence>
<dbReference type="GO" id="GO:0042542">
    <property type="term" value="P:response to hydrogen peroxide"/>
    <property type="evidence" value="ECO:0007669"/>
    <property type="project" value="TreeGrafter"/>
</dbReference>
<protein>
    <recommendedName>
        <fullName evidence="7">Catalase-related peroxidase</fullName>
        <ecNumber evidence="7">1.11.1.-</ecNumber>
    </recommendedName>
</protein>
<evidence type="ECO:0000259" key="12">
    <source>
        <dbReference type="SMART" id="SM01060"/>
    </source>
</evidence>
<organism evidence="13 14">
    <name type="scientific">Lysobacter arseniciresistens ZS79</name>
    <dbReference type="NCBI Taxonomy" id="913325"/>
    <lineage>
        <taxon>Bacteria</taxon>
        <taxon>Pseudomonadati</taxon>
        <taxon>Pseudomonadota</taxon>
        <taxon>Gammaproteobacteria</taxon>
        <taxon>Lysobacterales</taxon>
        <taxon>Lysobacteraceae</taxon>
        <taxon>Novilysobacter</taxon>
    </lineage>
</organism>
<dbReference type="GO" id="GO:0042744">
    <property type="term" value="P:hydrogen peroxide catabolic process"/>
    <property type="evidence" value="ECO:0007669"/>
    <property type="project" value="TreeGrafter"/>
</dbReference>
<evidence type="ECO:0000256" key="8">
    <source>
        <dbReference type="PIRSR" id="PIRSR000296-1"/>
    </source>
</evidence>
<feature type="domain" description="Catalase core" evidence="12">
    <location>
        <begin position="68"/>
        <end position="373"/>
    </location>
</feature>
<dbReference type="GO" id="GO:0046872">
    <property type="term" value="F:metal ion binding"/>
    <property type="evidence" value="ECO:0007669"/>
    <property type="project" value="UniProtKB-KW"/>
</dbReference>
<keyword evidence="4 7" id="KW-0479">Metal-binding</keyword>
<dbReference type="AlphaFoldDB" id="A0A0A0F0W5"/>
<evidence type="ECO:0000256" key="6">
    <source>
        <dbReference type="ARBA" id="ARBA00023004"/>
    </source>
</evidence>
<keyword evidence="5 7" id="KW-0560">Oxidoreductase</keyword>
<evidence type="ECO:0000256" key="11">
    <source>
        <dbReference type="SAM" id="Phobius"/>
    </source>
</evidence>
<dbReference type="PRINTS" id="PR00067">
    <property type="entry name" value="CATALASE"/>
</dbReference>